<dbReference type="Pfam" id="PF02653">
    <property type="entry name" value="BPD_transp_2"/>
    <property type="match status" value="1"/>
</dbReference>
<evidence type="ECO:0000256" key="4">
    <source>
        <dbReference type="ARBA" id="ARBA00022989"/>
    </source>
</evidence>
<feature type="transmembrane region" description="Helical" evidence="6">
    <location>
        <begin position="216"/>
        <end position="235"/>
    </location>
</feature>
<dbReference type="OrthoDB" id="9808136at2"/>
<feature type="transmembrane region" description="Helical" evidence="6">
    <location>
        <begin position="298"/>
        <end position="314"/>
    </location>
</feature>
<dbReference type="AlphaFoldDB" id="A0A3E0VG60"/>
<dbReference type="RefSeq" id="WP_116414028.1">
    <property type="nucleotide sequence ID" value="NZ_NBWZ01000001.1"/>
</dbReference>
<organism evidence="7 8">
    <name type="scientific">Subtercola boreus</name>
    <dbReference type="NCBI Taxonomy" id="120213"/>
    <lineage>
        <taxon>Bacteria</taxon>
        <taxon>Bacillati</taxon>
        <taxon>Actinomycetota</taxon>
        <taxon>Actinomycetes</taxon>
        <taxon>Micrococcales</taxon>
        <taxon>Microbacteriaceae</taxon>
        <taxon>Subtercola</taxon>
    </lineage>
</organism>
<feature type="transmembrane region" description="Helical" evidence="6">
    <location>
        <begin position="23"/>
        <end position="46"/>
    </location>
</feature>
<proteinExistence type="predicted"/>
<comment type="caution">
    <text evidence="7">The sequence shown here is derived from an EMBL/GenBank/DDBJ whole genome shotgun (WGS) entry which is preliminary data.</text>
</comment>
<keyword evidence="5 6" id="KW-0472">Membrane</keyword>
<name>A0A3E0VG60_9MICO</name>
<evidence type="ECO:0000313" key="8">
    <source>
        <dbReference type="Proteomes" id="UP000256486"/>
    </source>
</evidence>
<keyword evidence="2" id="KW-1003">Cell membrane</keyword>
<dbReference type="EMBL" id="NBWZ01000001">
    <property type="protein sequence ID" value="RFA08625.1"/>
    <property type="molecule type" value="Genomic_DNA"/>
</dbReference>
<dbReference type="GO" id="GO:0022857">
    <property type="term" value="F:transmembrane transporter activity"/>
    <property type="evidence" value="ECO:0007669"/>
    <property type="project" value="InterPro"/>
</dbReference>
<evidence type="ECO:0000313" key="7">
    <source>
        <dbReference type="EMBL" id="RFA08625.1"/>
    </source>
</evidence>
<evidence type="ECO:0000256" key="3">
    <source>
        <dbReference type="ARBA" id="ARBA00022692"/>
    </source>
</evidence>
<comment type="subcellular location">
    <subcellularLocation>
        <location evidence="1">Cell membrane</location>
        <topology evidence="1">Multi-pass membrane protein</topology>
    </subcellularLocation>
</comment>
<protein>
    <submittedName>
        <fullName evidence="7">ATPase</fullName>
    </submittedName>
</protein>
<dbReference type="CDD" id="cd06579">
    <property type="entry name" value="TM_PBP1_transp_AraH_like"/>
    <property type="match status" value="1"/>
</dbReference>
<feature type="transmembrane region" description="Helical" evidence="6">
    <location>
        <begin position="166"/>
        <end position="187"/>
    </location>
</feature>
<sequence length="322" mass="33040">MTQATVSLRVPSRSAVLGVFQKYGVYIAIVLLLLYNLFFTPNFFAIDNFRTQFVQVVPVLIVALGMALVIGTEGIDLSVGAVMALAAAVIPLYVGYGLVPTLLIAIGVGAVIGALNGSMVAFIGVQPIVATLAVMVAGRGLALLIANEQLKSVTSPDVLALGRDSVLGIPYSVLIAAVLVGVVAILVNRTTFGKQLIAIGGSRRAAELAGLPVKRILLIVYVLCAALAAVAGVIGTARLGASVPSTLGNLIELSAITAVVVGGTPLSGGQVKVLGTLAGAVLLQFISATLIKHNVPDAYSQIAQAIIILVAVYIQRGKARVR</sequence>
<keyword evidence="4 6" id="KW-1133">Transmembrane helix</keyword>
<feature type="transmembrane region" description="Helical" evidence="6">
    <location>
        <begin position="52"/>
        <end position="70"/>
    </location>
</feature>
<accession>A0A3E0VG60</accession>
<dbReference type="InterPro" id="IPR001851">
    <property type="entry name" value="ABC_transp_permease"/>
</dbReference>
<feature type="transmembrane region" description="Helical" evidence="6">
    <location>
        <begin position="128"/>
        <end position="146"/>
    </location>
</feature>
<dbReference type="GO" id="GO:0005886">
    <property type="term" value="C:plasma membrane"/>
    <property type="evidence" value="ECO:0007669"/>
    <property type="project" value="UniProtKB-SubCell"/>
</dbReference>
<dbReference type="Proteomes" id="UP000256486">
    <property type="component" value="Unassembled WGS sequence"/>
</dbReference>
<dbReference type="PANTHER" id="PTHR32196">
    <property type="entry name" value="ABC TRANSPORTER PERMEASE PROTEIN YPHD-RELATED-RELATED"/>
    <property type="match status" value="1"/>
</dbReference>
<dbReference type="PANTHER" id="PTHR32196:SF19">
    <property type="entry name" value="GALACTOFURANOSE TRANSPORTER PERMEASE PROTEIN YTFT"/>
    <property type="match status" value="1"/>
</dbReference>
<evidence type="ECO:0000256" key="2">
    <source>
        <dbReference type="ARBA" id="ARBA00022475"/>
    </source>
</evidence>
<evidence type="ECO:0000256" key="6">
    <source>
        <dbReference type="SAM" id="Phobius"/>
    </source>
</evidence>
<evidence type="ECO:0000256" key="5">
    <source>
        <dbReference type="ARBA" id="ARBA00023136"/>
    </source>
</evidence>
<reference evidence="7 8" key="1">
    <citation type="submission" date="2017-04" db="EMBL/GenBank/DDBJ databases">
        <title>Comparative genome analysis of Subtercola boreus.</title>
        <authorList>
            <person name="Cho Y.-J."/>
            <person name="Cho A."/>
            <person name="Kim O.-S."/>
            <person name="Lee J.-I."/>
        </authorList>
    </citation>
    <scope>NUCLEOTIDE SEQUENCE [LARGE SCALE GENOMIC DNA]</scope>
    <source>
        <strain evidence="7 8">K300</strain>
    </source>
</reference>
<keyword evidence="3 6" id="KW-0812">Transmembrane</keyword>
<keyword evidence="8" id="KW-1185">Reference proteome</keyword>
<evidence type="ECO:0000256" key="1">
    <source>
        <dbReference type="ARBA" id="ARBA00004651"/>
    </source>
</evidence>
<gene>
    <name evidence="7" type="ORF">B7R54_04805</name>
</gene>